<feature type="region of interest" description="Disordered" evidence="1">
    <location>
        <begin position="68"/>
        <end position="113"/>
    </location>
</feature>
<dbReference type="AlphaFoldDB" id="A0AAW0NLN0"/>
<protein>
    <submittedName>
        <fullName evidence="2">Uncharacterized protein</fullName>
    </submittedName>
</protein>
<proteinExistence type="predicted"/>
<evidence type="ECO:0000256" key="1">
    <source>
        <dbReference type="SAM" id="MobiDB-lite"/>
    </source>
</evidence>
<comment type="caution">
    <text evidence="2">The sequence shown here is derived from an EMBL/GenBank/DDBJ whole genome shotgun (WGS) entry which is preliminary data.</text>
</comment>
<name>A0AAW0NLN0_9GOBI</name>
<feature type="compositionally biased region" description="Basic and acidic residues" evidence="1">
    <location>
        <begin position="89"/>
        <end position="104"/>
    </location>
</feature>
<feature type="region of interest" description="Disordered" evidence="1">
    <location>
        <begin position="251"/>
        <end position="289"/>
    </location>
</feature>
<dbReference type="Proteomes" id="UP001460270">
    <property type="component" value="Unassembled WGS sequence"/>
</dbReference>
<keyword evidence="3" id="KW-1185">Reference proteome</keyword>
<dbReference type="EMBL" id="JBBPFD010000012">
    <property type="protein sequence ID" value="KAK7904290.1"/>
    <property type="molecule type" value="Genomic_DNA"/>
</dbReference>
<gene>
    <name evidence="2" type="ORF">WMY93_016897</name>
</gene>
<accession>A0AAW0NLN0</accession>
<evidence type="ECO:0000313" key="3">
    <source>
        <dbReference type="Proteomes" id="UP001460270"/>
    </source>
</evidence>
<organism evidence="2 3">
    <name type="scientific">Mugilogobius chulae</name>
    <name type="common">yellowstripe goby</name>
    <dbReference type="NCBI Taxonomy" id="88201"/>
    <lineage>
        <taxon>Eukaryota</taxon>
        <taxon>Metazoa</taxon>
        <taxon>Chordata</taxon>
        <taxon>Craniata</taxon>
        <taxon>Vertebrata</taxon>
        <taxon>Euteleostomi</taxon>
        <taxon>Actinopterygii</taxon>
        <taxon>Neopterygii</taxon>
        <taxon>Teleostei</taxon>
        <taxon>Neoteleostei</taxon>
        <taxon>Acanthomorphata</taxon>
        <taxon>Gobiaria</taxon>
        <taxon>Gobiiformes</taxon>
        <taxon>Gobioidei</taxon>
        <taxon>Gobiidae</taxon>
        <taxon>Gobionellinae</taxon>
        <taxon>Mugilogobius</taxon>
    </lineage>
</organism>
<evidence type="ECO:0000313" key="2">
    <source>
        <dbReference type="EMBL" id="KAK7904290.1"/>
    </source>
</evidence>
<sequence length="289" mass="35000">MRQTDLEAQFKELQSLREQLKIERQVEESMVKDKGRQEAAKDMFSEEEKLQLQAEQWTQTDRVPFQMLMEKFSRKSEETEAETSDSDEENRFKRKQADLSKLEAEGQDAEELMTLVNEERQKLNQERVDFEMWRQRLEQHLQADRQNMEEQTENLVKKRLETESIVNMISEEKRKLCQEKAELEKQKAEREDNWKQDALKLELRLNELEAQMKELQMYTGLIQAERQEIEKFREELDRRRDAIESLTNMINKERDQLQHERRMLETEREILKDEVSKDASDTVSRREDH</sequence>
<feature type="region of interest" description="Disordered" evidence="1">
    <location>
        <begin position="27"/>
        <end position="47"/>
    </location>
</feature>
<feature type="compositionally biased region" description="Acidic residues" evidence="1">
    <location>
        <begin position="79"/>
        <end position="88"/>
    </location>
</feature>
<reference evidence="3" key="1">
    <citation type="submission" date="2024-04" db="EMBL/GenBank/DDBJ databases">
        <title>Salinicola lusitanus LLJ914,a marine bacterium isolated from the Okinawa Trough.</title>
        <authorList>
            <person name="Li J."/>
        </authorList>
    </citation>
    <scope>NUCLEOTIDE SEQUENCE [LARGE SCALE GENOMIC DNA]</scope>
</reference>